<dbReference type="AlphaFoldDB" id="A0A0L0VA59"/>
<proteinExistence type="predicted"/>
<accession>A0A0L0VA59</accession>
<keyword evidence="2" id="KW-1185">Reference proteome</keyword>
<dbReference type="Proteomes" id="UP000054564">
    <property type="component" value="Unassembled WGS sequence"/>
</dbReference>
<sequence>MATLQNQHGPITVVHEDEVIINNDIDPTEIPLDVDAIIYGKLLNGSEQLNKRFHMIVSMVCSIMAFAANQ</sequence>
<reference evidence="2" key="1">
    <citation type="submission" date="2014-03" db="EMBL/GenBank/DDBJ databases">
        <title>The Genome Sequence of Puccinia striiformis f. sp. tritici PST-78.</title>
        <authorList>
            <consortium name="The Broad Institute Genome Sequencing Platform"/>
            <person name="Cuomo C."/>
            <person name="Hulbert S."/>
            <person name="Chen X."/>
            <person name="Walker B."/>
            <person name="Young S.K."/>
            <person name="Zeng Q."/>
            <person name="Gargeya S."/>
            <person name="Fitzgerald M."/>
            <person name="Haas B."/>
            <person name="Abouelleil A."/>
            <person name="Alvarado L."/>
            <person name="Arachchi H.M."/>
            <person name="Berlin A.M."/>
            <person name="Chapman S.B."/>
            <person name="Goldberg J."/>
            <person name="Griggs A."/>
            <person name="Gujja S."/>
            <person name="Hansen M."/>
            <person name="Howarth C."/>
            <person name="Imamovic A."/>
            <person name="Larimer J."/>
            <person name="McCowan C."/>
            <person name="Montmayeur A."/>
            <person name="Murphy C."/>
            <person name="Neiman D."/>
            <person name="Pearson M."/>
            <person name="Priest M."/>
            <person name="Roberts A."/>
            <person name="Saif S."/>
            <person name="Shea T."/>
            <person name="Sisk P."/>
            <person name="Sykes S."/>
            <person name="Wortman J."/>
            <person name="Nusbaum C."/>
            <person name="Birren B."/>
        </authorList>
    </citation>
    <scope>NUCLEOTIDE SEQUENCE [LARGE SCALE GENOMIC DNA]</scope>
    <source>
        <strain evidence="2">race PST-78</strain>
    </source>
</reference>
<evidence type="ECO:0000313" key="1">
    <source>
        <dbReference type="EMBL" id="KNE96167.1"/>
    </source>
</evidence>
<comment type="caution">
    <text evidence="1">The sequence shown here is derived from an EMBL/GenBank/DDBJ whole genome shotgun (WGS) entry which is preliminary data.</text>
</comment>
<gene>
    <name evidence="1" type="ORF">PSTG_10584</name>
</gene>
<evidence type="ECO:0000313" key="2">
    <source>
        <dbReference type="Proteomes" id="UP000054564"/>
    </source>
</evidence>
<name>A0A0L0VA59_9BASI</name>
<organism evidence="1 2">
    <name type="scientific">Puccinia striiformis f. sp. tritici PST-78</name>
    <dbReference type="NCBI Taxonomy" id="1165861"/>
    <lineage>
        <taxon>Eukaryota</taxon>
        <taxon>Fungi</taxon>
        <taxon>Dikarya</taxon>
        <taxon>Basidiomycota</taxon>
        <taxon>Pucciniomycotina</taxon>
        <taxon>Pucciniomycetes</taxon>
        <taxon>Pucciniales</taxon>
        <taxon>Pucciniaceae</taxon>
        <taxon>Puccinia</taxon>
    </lineage>
</organism>
<dbReference type="EMBL" id="AJIL01000086">
    <property type="protein sequence ID" value="KNE96167.1"/>
    <property type="molecule type" value="Genomic_DNA"/>
</dbReference>
<protein>
    <submittedName>
        <fullName evidence="1">Uncharacterized protein</fullName>
    </submittedName>
</protein>